<dbReference type="Proteomes" id="UP000295604">
    <property type="component" value="Unassembled WGS sequence"/>
</dbReference>
<reference evidence="1 2" key="1">
    <citation type="submission" date="2018-11" db="EMBL/GenBank/DDBJ databases">
        <title>Genome sequence and assembly of Colletotrichum sidae.</title>
        <authorList>
            <person name="Gan P."/>
            <person name="Shirasu K."/>
        </authorList>
    </citation>
    <scope>NUCLEOTIDE SEQUENCE [LARGE SCALE GENOMIC DNA]</scope>
    <source>
        <strain evidence="1 2">CBS 518.97</strain>
    </source>
</reference>
<organism evidence="1 2">
    <name type="scientific">Colletotrichum sidae</name>
    <dbReference type="NCBI Taxonomy" id="1347389"/>
    <lineage>
        <taxon>Eukaryota</taxon>
        <taxon>Fungi</taxon>
        <taxon>Dikarya</taxon>
        <taxon>Ascomycota</taxon>
        <taxon>Pezizomycotina</taxon>
        <taxon>Sordariomycetes</taxon>
        <taxon>Hypocreomycetidae</taxon>
        <taxon>Glomerellales</taxon>
        <taxon>Glomerellaceae</taxon>
        <taxon>Colletotrichum</taxon>
        <taxon>Colletotrichum orbiculare species complex</taxon>
    </lineage>
</organism>
<gene>
    <name evidence="1" type="ORF">C8034_v004424</name>
</gene>
<name>A0A4R8T828_9PEZI</name>
<accession>A0A4R8T828</accession>
<evidence type="ECO:0000313" key="1">
    <source>
        <dbReference type="EMBL" id="TEA13630.1"/>
    </source>
</evidence>
<dbReference type="EMBL" id="QAPF01000194">
    <property type="protein sequence ID" value="TEA13630.1"/>
    <property type="molecule type" value="Genomic_DNA"/>
</dbReference>
<sequence length="76" mass="8585">MTCWFAMLPFNNGRGDGPYLKGVRLYYLTYIERDGDGWPILDNDNDVDTLADADLPKSKTTPDGQGAFRLDLRDVI</sequence>
<keyword evidence="2" id="KW-1185">Reference proteome</keyword>
<proteinExistence type="predicted"/>
<dbReference type="AlphaFoldDB" id="A0A4R8T828"/>
<protein>
    <submittedName>
        <fullName evidence="1">Uncharacterized protein</fullName>
    </submittedName>
</protein>
<comment type="caution">
    <text evidence="1">The sequence shown here is derived from an EMBL/GenBank/DDBJ whole genome shotgun (WGS) entry which is preliminary data.</text>
</comment>
<evidence type="ECO:0000313" key="2">
    <source>
        <dbReference type="Proteomes" id="UP000295604"/>
    </source>
</evidence>